<dbReference type="AlphaFoldDB" id="A0A2P2NR02"/>
<reference evidence="1" key="1">
    <citation type="submission" date="2018-02" db="EMBL/GenBank/DDBJ databases">
        <title>Rhizophora mucronata_Transcriptome.</title>
        <authorList>
            <person name="Meera S.P."/>
            <person name="Sreeshan A."/>
            <person name="Augustine A."/>
        </authorList>
    </citation>
    <scope>NUCLEOTIDE SEQUENCE</scope>
    <source>
        <tissue evidence="1">Leaf</tissue>
    </source>
</reference>
<sequence>MSRKQRFFLIHRWQNPNSAIGREKFTAFVPQVGLSHAVCVI</sequence>
<accession>A0A2P2NR02</accession>
<evidence type="ECO:0000313" key="1">
    <source>
        <dbReference type="EMBL" id="MBX44821.1"/>
    </source>
</evidence>
<name>A0A2P2NR02_RHIMU</name>
<proteinExistence type="predicted"/>
<organism evidence="1">
    <name type="scientific">Rhizophora mucronata</name>
    <name type="common">Asiatic mangrove</name>
    <dbReference type="NCBI Taxonomy" id="61149"/>
    <lineage>
        <taxon>Eukaryota</taxon>
        <taxon>Viridiplantae</taxon>
        <taxon>Streptophyta</taxon>
        <taxon>Embryophyta</taxon>
        <taxon>Tracheophyta</taxon>
        <taxon>Spermatophyta</taxon>
        <taxon>Magnoliopsida</taxon>
        <taxon>eudicotyledons</taxon>
        <taxon>Gunneridae</taxon>
        <taxon>Pentapetalae</taxon>
        <taxon>rosids</taxon>
        <taxon>fabids</taxon>
        <taxon>Malpighiales</taxon>
        <taxon>Rhizophoraceae</taxon>
        <taxon>Rhizophora</taxon>
    </lineage>
</organism>
<protein>
    <submittedName>
        <fullName evidence="1">Uncharacterized protein</fullName>
    </submittedName>
</protein>
<dbReference type="EMBL" id="GGEC01064337">
    <property type="protein sequence ID" value="MBX44821.1"/>
    <property type="molecule type" value="Transcribed_RNA"/>
</dbReference>